<dbReference type="PANTHER" id="PTHR30269">
    <property type="entry name" value="TRANSMEMBRANE PROTEIN YFCA"/>
    <property type="match status" value="1"/>
</dbReference>
<keyword evidence="7 8" id="KW-0472">Membrane</keyword>
<dbReference type="KEGG" id="pdj:D0907_10665"/>
<organism evidence="9 10">
    <name type="scientific">Pseudoalteromonas lipolytica</name>
    <dbReference type="NCBI Taxonomy" id="570156"/>
    <lineage>
        <taxon>Bacteria</taxon>
        <taxon>Pseudomonadati</taxon>
        <taxon>Pseudomonadota</taxon>
        <taxon>Gammaproteobacteria</taxon>
        <taxon>Alteromonadales</taxon>
        <taxon>Pseudoalteromonadaceae</taxon>
        <taxon>Pseudoalteromonas</taxon>
    </lineage>
</organism>
<accession>A0AAD0S099</accession>
<reference evidence="9 10" key="1">
    <citation type="submission" date="2018-08" db="EMBL/GenBank/DDBJ databases">
        <title>Draft genome sequence of Pseudoalteromonas donghaensis HJ51.</title>
        <authorList>
            <person name="Oh J."/>
            <person name="Roh D."/>
        </authorList>
    </citation>
    <scope>NUCLEOTIDE SEQUENCE [LARGE SCALE GENOMIC DNA]</scope>
    <source>
        <strain evidence="9 10">HJ51</strain>
    </source>
</reference>
<feature type="transmembrane region" description="Helical" evidence="8">
    <location>
        <begin position="202"/>
        <end position="223"/>
    </location>
</feature>
<dbReference type="RefSeq" id="WP_118844436.1">
    <property type="nucleotide sequence ID" value="NZ_CP032090.1"/>
</dbReference>
<keyword evidence="4 8" id="KW-1003">Cell membrane</keyword>
<dbReference type="Pfam" id="PF01925">
    <property type="entry name" value="TauE"/>
    <property type="match status" value="1"/>
</dbReference>
<gene>
    <name evidence="9" type="ORF">D0907_10665</name>
</gene>
<feature type="transmembrane region" description="Helical" evidence="8">
    <location>
        <begin position="12"/>
        <end position="36"/>
    </location>
</feature>
<evidence type="ECO:0000313" key="10">
    <source>
        <dbReference type="Proteomes" id="UP000264605"/>
    </source>
</evidence>
<evidence type="ECO:0000256" key="7">
    <source>
        <dbReference type="ARBA" id="ARBA00023136"/>
    </source>
</evidence>
<comment type="subcellular location">
    <subcellularLocation>
        <location evidence="1 8">Cell membrane</location>
        <topology evidence="1 8">Multi-pass membrane protein</topology>
    </subcellularLocation>
</comment>
<comment type="similarity">
    <text evidence="2 8">Belongs to the 4-toluene sulfonate uptake permease (TSUP) (TC 2.A.102) family.</text>
</comment>
<name>A0AAD0S099_9GAMM</name>
<feature type="transmembrane region" description="Helical" evidence="8">
    <location>
        <begin position="110"/>
        <end position="127"/>
    </location>
</feature>
<dbReference type="AlphaFoldDB" id="A0AAD0S099"/>
<feature type="transmembrane region" description="Helical" evidence="8">
    <location>
        <begin position="235"/>
        <end position="256"/>
    </location>
</feature>
<feature type="transmembrane region" description="Helical" evidence="8">
    <location>
        <begin position="139"/>
        <end position="159"/>
    </location>
</feature>
<proteinExistence type="inferred from homology"/>
<sequence length="257" mass="28138">MELVSWDFFSGGLLSPISTIILIILAGFTSMVSAAFGAGGGLMLLVIMASMMPMSVVIPVHGLVQLGSNANRFLYTFKHIDGAMFLYFSLGGIFGALVASTIVTAIPLELMKIVVAAFVLYLLWGVTPKIRETSTLWRILAGLWTSFISMFVGASGPLVGSCLYVNNYNKLQFTATFSSCMTLQHTLKAILYGAVGFAFWQWLPLVMSMIMSGAIGTWLGLKLLHRISSDKFKQIFRLVLTLLSLQLAWQGIYFVFA</sequence>
<evidence type="ECO:0000256" key="1">
    <source>
        <dbReference type="ARBA" id="ARBA00004651"/>
    </source>
</evidence>
<evidence type="ECO:0000256" key="4">
    <source>
        <dbReference type="ARBA" id="ARBA00022475"/>
    </source>
</evidence>
<dbReference type="InterPro" id="IPR002781">
    <property type="entry name" value="TM_pro_TauE-like"/>
</dbReference>
<dbReference type="GO" id="GO:0005886">
    <property type="term" value="C:plasma membrane"/>
    <property type="evidence" value="ECO:0007669"/>
    <property type="project" value="UniProtKB-SubCell"/>
</dbReference>
<keyword evidence="6 8" id="KW-1133">Transmembrane helix</keyword>
<feature type="transmembrane region" description="Helical" evidence="8">
    <location>
        <begin position="42"/>
        <end position="64"/>
    </location>
</feature>
<dbReference type="Proteomes" id="UP000264605">
    <property type="component" value="Chromosome"/>
</dbReference>
<dbReference type="PANTHER" id="PTHR30269:SF37">
    <property type="entry name" value="MEMBRANE TRANSPORTER PROTEIN"/>
    <property type="match status" value="1"/>
</dbReference>
<evidence type="ECO:0000256" key="2">
    <source>
        <dbReference type="ARBA" id="ARBA00009142"/>
    </source>
</evidence>
<evidence type="ECO:0000256" key="3">
    <source>
        <dbReference type="ARBA" id="ARBA00022448"/>
    </source>
</evidence>
<evidence type="ECO:0000256" key="8">
    <source>
        <dbReference type="RuleBase" id="RU363041"/>
    </source>
</evidence>
<keyword evidence="5 8" id="KW-0812">Transmembrane</keyword>
<dbReference type="InterPro" id="IPR052017">
    <property type="entry name" value="TSUP"/>
</dbReference>
<protein>
    <recommendedName>
        <fullName evidence="8">Probable membrane transporter protein</fullName>
    </recommendedName>
</protein>
<dbReference type="EMBL" id="CP032090">
    <property type="protein sequence ID" value="AXV65690.1"/>
    <property type="molecule type" value="Genomic_DNA"/>
</dbReference>
<evidence type="ECO:0000256" key="5">
    <source>
        <dbReference type="ARBA" id="ARBA00022692"/>
    </source>
</evidence>
<dbReference type="GeneID" id="99505926"/>
<feature type="transmembrane region" description="Helical" evidence="8">
    <location>
        <begin position="85"/>
        <end position="104"/>
    </location>
</feature>
<evidence type="ECO:0000313" key="9">
    <source>
        <dbReference type="EMBL" id="AXV65690.1"/>
    </source>
</evidence>
<evidence type="ECO:0000256" key="6">
    <source>
        <dbReference type="ARBA" id="ARBA00022989"/>
    </source>
</evidence>
<keyword evidence="3" id="KW-0813">Transport</keyword>